<reference evidence="16 17" key="1">
    <citation type="submission" date="2018-03" db="EMBL/GenBank/DDBJ databases">
        <title>Draft Genome Sequences of the Obligatory Marine Myxobacteria Enhygromyxa salina SWB007.</title>
        <authorList>
            <person name="Poehlein A."/>
            <person name="Moghaddam J.A."/>
            <person name="Harms H."/>
            <person name="Alanjari M."/>
            <person name="Koenig G.M."/>
            <person name="Daniel R."/>
            <person name="Schaeberle T.F."/>
        </authorList>
    </citation>
    <scope>NUCLEOTIDE SEQUENCE [LARGE SCALE GENOMIC DNA]</scope>
    <source>
        <strain evidence="16 17">SWB007</strain>
    </source>
</reference>
<dbReference type="Gene3D" id="3.20.20.70">
    <property type="entry name" value="Aldolase class I"/>
    <property type="match status" value="1"/>
</dbReference>
<dbReference type="Proteomes" id="UP000238823">
    <property type="component" value="Unassembled WGS sequence"/>
</dbReference>
<keyword evidence="4 14" id="KW-0963">Cytoplasm</keyword>
<dbReference type="EMBL" id="PVNL01000120">
    <property type="protein sequence ID" value="PRP99629.1"/>
    <property type="molecule type" value="Genomic_DNA"/>
</dbReference>
<comment type="caution">
    <text evidence="16">The sequence shown here is derived from an EMBL/GenBank/DDBJ whole genome shotgun (WGS) entry which is preliminary data.</text>
</comment>
<evidence type="ECO:0000256" key="3">
    <source>
        <dbReference type="ARBA" id="ARBA00022485"/>
    </source>
</evidence>
<comment type="catalytic activity">
    <reaction evidence="14">
        <text>adenosine(2503) in 23S rRNA + 2 reduced [2Fe-2S]-[ferredoxin] + 2 S-adenosyl-L-methionine = 2-methyladenosine(2503) in 23S rRNA + 5'-deoxyadenosine + L-methionine + 2 oxidized [2Fe-2S]-[ferredoxin] + S-adenosyl-L-homocysteine</text>
        <dbReference type="Rhea" id="RHEA:42916"/>
        <dbReference type="Rhea" id="RHEA-COMP:10000"/>
        <dbReference type="Rhea" id="RHEA-COMP:10001"/>
        <dbReference type="Rhea" id="RHEA-COMP:10152"/>
        <dbReference type="Rhea" id="RHEA-COMP:10282"/>
        <dbReference type="ChEBI" id="CHEBI:17319"/>
        <dbReference type="ChEBI" id="CHEBI:33737"/>
        <dbReference type="ChEBI" id="CHEBI:33738"/>
        <dbReference type="ChEBI" id="CHEBI:57844"/>
        <dbReference type="ChEBI" id="CHEBI:57856"/>
        <dbReference type="ChEBI" id="CHEBI:59789"/>
        <dbReference type="ChEBI" id="CHEBI:74411"/>
        <dbReference type="ChEBI" id="CHEBI:74497"/>
        <dbReference type="EC" id="2.1.1.192"/>
    </reaction>
</comment>
<dbReference type="EC" id="2.1.1.192" evidence="14"/>
<dbReference type="HAMAP" id="MF_01849">
    <property type="entry name" value="RNA_methyltr_RlmN"/>
    <property type="match status" value="1"/>
</dbReference>
<keyword evidence="9 14" id="KW-0819">tRNA processing</keyword>
<keyword evidence="6 14" id="KW-0489">Methyltransferase</keyword>
<feature type="binding site" evidence="14">
    <location>
        <begin position="277"/>
        <end position="279"/>
    </location>
    <ligand>
        <name>S-adenosyl-L-methionine</name>
        <dbReference type="ChEBI" id="CHEBI:59789"/>
    </ligand>
</feature>
<keyword evidence="5 14" id="KW-0698">rRNA processing</keyword>
<evidence type="ECO:0000256" key="2">
    <source>
        <dbReference type="ARBA" id="ARBA00007544"/>
    </source>
</evidence>
<feature type="binding site" evidence="14">
    <location>
        <position position="252"/>
    </location>
    <ligand>
        <name>S-adenosyl-L-methionine</name>
        <dbReference type="ChEBI" id="CHEBI:59789"/>
    </ligand>
</feature>
<dbReference type="GO" id="GO:0002935">
    <property type="term" value="F:tRNA (adenine(37)-C2)-methyltransferase activity"/>
    <property type="evidence" value="ECO:0007669"/>
    <property type="project" value="UniProtKB-UniRule"/>
</dbReference>
<dbReference type="InterPro" id="IPR013785">
    <property type="entry name" value="Aldolase_TIM"/>
</dbReference>
<dbReference type="Pfam" id="PF21016">
    <property type="entry name" value="RlmN_N"/>
    <property type="match status" value="1"/>
</dbReference>
<dbReference type="AlphaFoldDB" id="A0A2S9Y3F5"/>
<keyword evidence="7 14" id="KW-0808">Transferase</keyword>
<sequence>MRGPLWCPWSPSSRLCYTHGRGPVRRARRFNMSKIVWQIRRPSRGIPRPAAPNLRGMSRAELGDWLTRELGAPRFRADQVFGWLHLRRVDSFDAMTNLSKHERAALSERASLERLGVDTILRARDGTRKLRLRTVDGHAIESVLIPNDERGLTQCISSQVGCALDCRFCATASLGFTRNLDTWEIVEQVTRARVLLAEEAARDGAKWTPRITNVVYMGMGEPLHNYNQVRRSIEILTDDAGDAIAGRRITVSTSGLVPAIERFASEGLGLEVGLAVSLNATTDPVRDQVMPINQRWDIATLLAAVRNVPTSRRRRVTFEYVLLRDVNDTDADARRLVSLVREFRCHVNVIPFNPHPHAPYQRPSDRRTQAFVAILRDAGVQCWLRTPRGDDIQAACGQLAAEG</sequence>
<dbReference type="InterPro" id="IPR048641">
    <property type="entry name" value="RlmN_N"/>
</dbReference>
<dbReference type="CDD" id="cd01335">
    <property type="entry name" value="Radical_SAM"/>
    <property type="match status" value="1"/>
</dbReference>
<keyword evidence="12 14" id="KW-0411">Iron-sulfur</keyword>
<keyword evidence="3 14" id="KW-0004">4Fe-4S</keyword>
<dbReference type="GO" id="GO:0000049">
    <property type="term" value="F:tRNA binding"/>
    <property type="evidence" value="ECO:0007669"/>
    <property type="project" value="UniProtKB-UniRule"/>
</dbReference>
<dbReference type="GO" id="GO:0030488">
    <property type="term" value="P:tRNA methylation"/>
    <property type="evidence" value="ECO:0007669"/>
    <property type="project" value="UniProtKB-UniRule"/>
</dbReference>
<feature type="domain" description="Radical SAM core" evidence="15">
    <location>
        <begin position="148"/>
        <end position="385"/>
    </location>
</feature>
<dbReference type="InterPro" id="IPR006638">
    <property type="entry name" value="Elp3/MiaA/NifB-like_rSAM"/>
</dbReference>
<dbReference type="PANTHER" id="PTHR30544:SF5">
    <property type="entry name" value="RADICAL SAM CORE DOMAIN-CONTAINING PROTEIN"/>
    <property type="match status" value="1"/>
</dbReference>
<evidence type="ECO:0000256" key="13">
    <source>
        <dbReference type="ARBA" id="ARBA00023157"/>
    </source>
</evidence>
<dbReference type="PANTHER" id="PTHR30544">
    <property type="entry name" value="23S RRNA METHYLTRANSFERASE"/>
    <property type="match status" value="1"/>
</dbReference>
<evidence type="ECO:0000256" key="10">
    <source>
        <dbReference type="ARBA" id="ARBA00022723"/>
    </source>
</evidence>
<comment type="similarity">
    <text evidence="2 14">Belongs to the radical SAM superfamily. RlmN family.</text>
</comment>
<dbReference type="GO" id="GO:0070475">
    <property type="term" value="P:rRNA base methylation"/>
    <property type="evidence" value="ECO:0007669"/>
    <property type="project" value="UniProtKB-UniRule"/>
</dbReference>
<dbReference type="SUPFAM" id="SSF102114">
    <property type="entry name" value="Radical SAM enzymes"/>
    <property type="match status" value="1"/>
</dbReference>
<dbReference type="InterPro" id="IPR004383">
    <property type="entry name" value="rRNA_lsu_MTrfase_RlmN/Cfr"/>
</dbReference>
<proteinExistence type="inferred from homology"/>
<organism evidence="16 17">
    <name type="scientific">Enhygromyxa salina</name>
    <dbReference type="NCBI Taxonomy" id="215803"/>
    <lineage>
        <taxon>Bacteria</taxon>
        <taxon>Pseudomonadati</taxon>
        <taxon>Myxococcota</taxon>
        <taxon>Polyangia</taxon>
        <taxon>Nannocystales</taxon>
        <taxon>Nannocystaceae</taxon>
        <taxon>Enhygromyxa</taxon>
    </lineage>
</organism>
<dbReference type="GO" id="GO:0019843">
    <property type="term" value="F:rRNA binding"/>
    <property type="evidence" value="ECO:0007669"/>
    <property type="project" value="UniProtKB-UniRule"/>
</dbReference>
<feature type="binding site" evidence="14">
    <location>
        <begin position="220"/>
        <end position="221"/>
    </location>
    <ligand>
        <name>S-adenosyl-L-methionine</name>
        <dbReference type="ChEBI" id="CHEBI:59789"/>
    </ligand>
</feature>
<dbReference type="GO" id="GO:0051539">
    <property type="term" value="F:4 iron, 4 sulfur cluster binding"/>
    <property type="evidence" value="ECO:0007669"/>
    <property type="project" value="UniProtKB-UniRule"/>
</dbReference>
<evidence type="ECO:0000313" key="17">
    <source>
        <dbReference type="Proteomes" id="UP000238823"/>
    </source>
</evidence>
<comment type="miscellaneous">
    <text evidence="14">Reaction proceeds by a ping-pong mechanism involving intermediate methylation of a conserved cysteine residue.</text>
</comment>
<comment type="caution">
    <text evidence="14">Lacks conserved residue(s) required for the propagation of feature annotation.</text>
</comment>
<evidence type="ECO:0000313" key="16">
    <source>
        <dbReference type="EMBL" id="PRP99629.1"/>
    </source>
</evidence>
<feature type="binding site" evidence="14">
    <location>
        <position position="166"/>
    </location>
    <ligand>
        <name>[4Fe-4S] cluster</name>
        <dbReference type="ChEBI" id="CHEBI:49883"/>
        <note>4Fe-4S-S-AdoMet</note>
    </ligand>
</feature>
<dbReference type="InterPro" id="IPR007197">
    <property type="entry name" value="rSAM"/>
</dbReference>
<dbReference type="InterPro" id="IPR058240">
    <property type="entry name" value="rSAM_sf"/>
</dbReference>
<gene>
    <name evidence="16" type="primary">rlmN_3</name>
    <name evidence="14" type="synonym">rlmN</name>
    <name evidence="16" type="ORF">ENSA7_62690</name>
</gene>
<keyword evidence="10 14" id="KW-0479">Metal-binding</keyword>
<dbReference type="InterPro" id="IPR027492">
    <property type="entry name" value="RNA_MTrfase_RlmN"/>
</dbReference>
<evidence type="ECO:0000256" key="9">
    <source>
        <dbReference type="ARBA" id="ARBA00022694"/>
    </source>
</evidence>
<evidence type="ECO:0000256" key="7">
    <source>
        <dbReference type="ARBA" id="ARBA00022679"/>
    </source>
</evidence>
<dbReference type="FunFam" id="3.20.20.70:FF:000014">
    <property type="entry name" value="Probable dual-specificity RNA methyltransferase RlmN"/>
    <property type="match status" value="1"/>
</dbReference>
<comment type="catalytic activity">
    <reaction evidence="14">
        <text>adenosine(37) in tRNA + 2 reduced [2Fe-2S]-[ferredoxin] + 2 S-adenosyl-L-methionine = 2-methyladenosine(37) in tRNA + 5'-deoxyadenosine + L-methionine + 2 oxidized [2Fe-2S]-[ferredoxin] + S-adenosyl-L-homocysteine</text>
        <dbReference type="Rhea" id="RHEA:43332"/>
        <dbReference type="Rhea" id="RHEA-COMP:10000"/>
        <dbReference type="Rhea" id="RHEA-COMP:10001"/>
        <dbReference type="Rhea" id="RHEA-COMP:10162"/>
        <dbReference type="Rhea" id="RHEA-COMP:10485"/>
        <dbReference type="ChEBI" id="CHEBI:17319"/>
        <dbReference type="ChEBI" id="CHEBI:33737"/>
        <dbReference type="ChEBI" id="CHEBI:33738"/>
        <dbReference type="ChEBI" id="CHEBI:57844"/>
        <dbReference type="ChEBI" id="CHEBI:57856"/>
        <dbReference type="ChEBI" id="CHEBI:59789"/>
        <dbReference type="ChEBI" id="CHEBI:74411"/>
        <dbReference type="ChEBI" id="CHEBI:74497"/>
        <dbReference type="EC" id="2.1.1.192"/>
    </reaction>
</comment>
<accession>A0A2S9Y3F5</accession>
<comment type="subcellular location">
    <subcellularLocation>
        <location evidence="1 14">Cytoplasm</location>
    </subcellularLocation>
</comment>
<name>A0A2S9Y3F5_9BACT</name>
<evidence type="ECO:0000256" key="5">
    <source>
        <dbReference type="ARBA" id="ARBA00022552"/>
    </source>
</evidence>
<evidence type="ECO:0000256" key="1">
    <source>
        <dbReference type="ARBA" id="ARBA00004496"/>
    </source>
</evidence>
<comment type="function">
    <text evidence="14">Specifically methylates position 2 of adenine 2503 in 23S rRNA and position 2 of adenine 37 in tRNAs.</text>
</comment>
<feature type="active site" description="S-methylcysteine intermediate" evidence="14">
    <location>
        <position position="396"/>
    </location>
</feature>
<dbReference type="Gene3D" id="1.10.150.530">
    <property type="match status" value="1"/>
</dbReference>
<dbReference type="SMART" id="SM00729">
    <property type="entry name" value="Elp3"/>
    <property type="match status" value="1"/>
</dbReference>
<dbReference type="PIRSF" id="PIRSF006004">
    <property type="entry name" value="CHP00048"/>
    <property type="match status" value="1"/>
</dbReference>
<dbReference type="GO" id="GO:0046872">
    <property type="term" value="F:metal ion binding"/>
    <property type="evidence" value="ECO:0007669"/>
    <property type="project" value="UniProtKB-KW"/>
</dbReference>
<dbReference type="SFLD" id="SFLDF00275">
    <property type="entry name" value="adenosine_C2_methyltransferase"/>
    <property type="match status" value="1"/>
</dbReference>
<keyword evidence="8 14" id="KW-0949">S-adenosyl-L-methionine</keyword>
<feature type="binding site" evidence="14">
    <location>
        <position position="162"/>
    </location>
    <ligand>
        <name>[4Fe-4S] cluster</name>
        <dbReference type="ChEBI" id="CHEBI:49883"/>
        <note>4Fe-4S-S-AdoMet</note>
    </ligand>
</feature>
<feature type="binding site" evidence="14">
    <location>
        <position position="353"/>
    </location>
    <ligand>
        <name>S-adenosyl-L-methionine</name>
        <dbReference type="ChEBI" id="CHEBI:59789"/>
    </ligand>
</feature>
<keyword evidence="13 14" id="KW-1015">Disulfide bond</keyword>
<evidence type="ECO:0000256" key="4">
    <source>
        <dbReference type="ARBA" id="ARBA00022490"/>
    </source>
</evidence>
<protein>
    <recommendedName>
        <fullName evidence="14">Probable dual-specificity RNA methyltransferase RlmN</fullName>
        <ecNumber evidence="14">2.1.1.192</ecNumber>
    </recommendedName>
    <alternativeName>
        <fullName evidence="14">23S rRNA (adenine(2503)-C(2))-methyltransferase</fullName>
    </alternativeName>
    <alternativeName>
        <fullName evidence="14">23S rRNA m2A2503 methyltransferase</fullName>
    </alternativeName>
    <alternativeName>
        <fullName evidence="14">Ribosomal RNA large subunit methyltransferase N</fullName>
    </alternativeName>
    <alternativeName>
        <fullName evidence="14">tRNA (adenine(37)-C(2))-methyltransferase</fullName>
    </alternativeName>
    <alternativeName>
        <fullName evidence="14">tRNA m2A37 methyltransferase</fullName>
    </alternativeName>
</protein>
<dbReference type="PROSITE" id="PS51918">
    <property type="entry name" value="RADICAL_SAM"/>
    <property type="match status" value="1"/>
</dbReference>
<comment type="cofactor">
    <cofactor evidence="14">
        <name>[4Fe-4S] cluster</name>
        <dbReference type="ChEBI" id="CHEBI:49883"/>
    </cofactor>
    <text evidence="14">Binds 1 [4Fe-4S] cluster. The cluster is coordinated with 3 cysteines and an exchangeable S-adenosyl-L-methionine.</text>
</comment>
<evidence type="ECO:0000259" key="15">
    <source>
        <dbReference type="PROSITE" id="PS51918"/>
    </source>
</evidence>
<feature type="binding site" evidence="14">
    <location>
        <position position="169"/>
    </location>
    <ligand>
        <name>[4Fe-4S] cluster</name>
        <dbReference type="ChEBI" id="CHEBI:49883"/>
        <note>4Fe-4S-S-AdoMet</note>
    </ligand>
</feature>
<evidence type="ECO:0000256" key="6">
    <source>
        <dbReference type="ARBA" id="ARBA00022603"/>
    </source>
</evidence>
<evidence type="ECO:0000256" key="14">
    <source>
        <dbReference type="HAMAP-Rule" id="MF_01849"/>
    </source>
</evidence>
<dbReference type="SFLD" id="SFLDS00029">
    <property type="entry name" value="Radical_SAM"/>
    <property type="match status" value="1"/>
</dbReference>
<evidence type="ECO:0000256" key="11">
    <source>
        <dbReference type="ARBA" id="ARBA00023004"/>
    </source>
</evidence>
<dbReference type="NCBIfam" id="TIGR00048">
    <property type="entry name" value="rRNA_mod_RlmN"/>
    <property type="match status" value="1"/>
</dbReference>
<dbReference type="GO" id="GO:0005737">
    <property type="term" value="C:cytoplasm"/>
    <property type="evidence" value="ECO:0007669"/>
    <property type="project" value="UniProtKB-SubCell"/>
</dbReference>
<dbReference type="SFLD" id="SFLDG01062">
    <property type="entry name" value="methyltransferase_(Class_A)"/>
    <property type="match status" value="1"/>
</dbReference>
<feature type="active site" description="Proton acceptor" evidence="14">
    <location>
        <position position="141"/>
    </location>
</feature>
<dbReference type="InterPro" id="IPR040072">
    <property type="entry name" value="Methyltransferase_A"/>
</dbReference>
<keyword evidence="11 14" id="KW-0408">Iron</keyword>
<dbReference type="Pfam" id="PF04055">
    <property type="entry name" value="Radical_SAM"/>
    <property type="match status" value="1"/>
</dbReference>
<evidence type="ECO:0000256" key="12">
    <source>
        <dbReference type="ARBA" id="ARBA00023014"/>
    </source>
</evidence>
<evidence type="ECO:0000256" key="8">
    <source>
        <dbReference type="ARBA" id="ARBA00022691"/>
    </source>
</evidence>
<dbReference type="GO" id="GO:0070040">
    <property type="term" value="F:rRNA (adenine(2503)-C2-)-methyltransferase activity"/>
    <property type="evidence" value="ECO:0007669"/>
    <property type="project" value="UniProtKB-UniRule"/>
</dbReference>